<gene>
    <name evidence="6" type="ORF">L21SP2_3357</name>
</gene>
<organism evidence="6 7">
    <name type="scientific">Salinispira pacifica</name>
    <dbReference type="NCBI Taxonomy" id="1307761"/>
    <lineage>
        <taxon>Bacteria</taxon>
        <taxon>Pseudomonadati</taxon>
        <taxon>Spirochaetota</taxon>
        <taxon>Spirochaetia</taxon>
        <taxon>Spirochaetales</taxon>
        <taxon>Spirochaetaceae</taxon>
        <taxon>Salinispira</taxon>
    </lineage>
</organism>
<name>V5WM49_9SPIO</name>
<sequence>MQYLVRNRAPEEPRGRKRISWYGPGLLWMLSAVGTGSVLFTPRVGSAYGFQLLWILLLVVFFMWIMIKEVARYPIVTGKSILEGLQRLPGPGNWAVWVIFIPQLFAAAVGIAGLSAIIGSALQSFLPGSGSLYGIAFVIFSSIITVSGSYNALERISQVMAIALMLMAVVSAAVVFPALPKVLPNIVPSVPEDPDIYIILPWVGTILAGSMGILWFSYWTASKGFGGGLSDQVSPGPPDPNRKLRNRDKTYRIRAWVNLASKTAALAVLAGLLVIFSFLVLGAELLGPAGILPQGKDVALDLSRLFSEIWGDAGKVLIIASLVVALGGSILANQDGWGRSFADISMLLSKSSADELPASPKLVKILEQKSSRAIWNRNVLKRWYIGLITGVVPVVILLIFKDPVAIMSASGIIAAVHTPFIVFTAFAAIRIQLPLEHRPGWFSSVSMILAGMFFLVFAAVYIFSGAA</sequence>
<evidence type="ECO:0008006" key="8">
    <source>
        <dbReference type="Google" id="ProtNLM"/>
    </source>
</evidence>
<keyword evidence="4 5" id="KW-0472">Membrane</keyword>
<feature type="transmembrane region" description="Helical" evidence="5">
    <location>
        <begin position="94"/>
        <end position="118"/>
    </location>
</feature>
<protein>
    <recommendedName>
        <fullName evidence="8">Manganese transport protein MntH</fullName>
    </recommendedName>
</protein>
<comment type="subcellular location">
    <subcellularLocation>
        <location evidence="1">Membrane</location>
        <topology evidence="1">Multi-pass membrane protein</topology>
    </subcellularLocation>
</comment>
<reference evidence="6 7" key="1">
    <citation type="journal article" date="2015" name="Stand. Genomic Sci.">
        <title>Complete genome sequence and description of Salinispira pacifica gen. nov., sp. nov., a novel spirochaete isolated form a hypersaline microbial mat.</title>
        <authorList>
            <person name="Ben Hania W."/>
            <person name="Joseph M."/>
            <person name="Schumann P."/>
            <person name="Bunk B."/>
            <person name="Fiebig A."/>
            <person name="Sproer C."/>
            <person name="Klenk H.P."/>
            <person name="Fardeau M.L."/>
            <person name="Spring S."/>
        </authorList>
    </citation>
    <scope>NUCLEOTIDE SEQUENCE [LARGE SCALE GENOMIC DNA]</scope>
    <source>
        <strain evidence="6 7">L21-RPul-D2</strain>
    </source>
</reference>
<feature type="transmembrane region" description="Helical" evidence="5">
    <location>
        <begin position="130"/>
        <end position="152"/>
    </location>
</feature>
<dbReference type="GO" id="GO:0046873">
    <property type="term" value="F:metal ion transmembrane transporter activity"/>
    <property type="evidence" value="ECO:0007669"/>
    <property type="project" value="InterPro"/>
</dbReference>
<keyword evidence="3 5" id="KW-1133">Transmembrane helix</keyword>
<keyword evidence="7" id="KW-1185">Reference proteome</keyword>
<proteinExistence type="predicted"/>
<feature type="transmembrane region" description="Helical" evidence="5">
    <location>
        <begin position="21"/>
        <end position="41"/>
    </location>
</feature>
<dbReference type="HOGENOM" id="CLU_033610_0_0_12"/>
<dbReference type="GO" id="GO:0016020">
    <property type="term" value="C:membrane"/>
    <property type="evidence" value="ECO:0007669"/>
    <property type="project" value="UniProtKB-SubCell"/>
</dbReference>
<dbReference type="eggNOG" id="COG1914">
    <property type="taxonomic scope" value="Bacteria"/>
</dbReference>
<evidence type="ECO:0000256" key="1">
    <source>
        <dbReference type="ARBA" id="ARBA00004141"/>
    </source>
</evidence>
<dbReference type="NCBIfam" id="NF037982">
    <property type="entry name" value="Nramp_1"/>
    <property type="match status" value="1"/>
</dbReference>
<feature type="transmembrane region" description="Helical" evidence="5">
    <location>
        <begin position="159"/>
        <end position="179"/>
    </location>
</feature>
<keyword evidence="2 5" id="KW-0812">Transmembrane</keyword>
<evidence type="ECO:0000256" key="3">
    <source>
        <dbReference type="ARBA" id="ARBA00022989"/>
    </source>
</evidence>
<dbReference type="Proteomes" id="UP000018680">
    <property type="component" value="Chromosome"/>
</dbReference>
<evidence type="ECO:0000256" key="5">
    <source>
        <dbReference type="SAM" id="Phobius"/>
    </source>
</evidence>
<dbReference type="InterPro" id="IPR001046">
    <property type="entry name" value="NRAMP_fam"/>
</dbReference>
<feature type="transmembrane region" description="Helical" evidence="5">
    <location>
        <begin position="47"/>
        <end position="67"/>
    </location>
</feature>
<feature type="transmembrane region" description="Helical" evidence="5">
    <location>
        <begin position="255"/>
        <end position="281"/>
    </location>
</feature>
<feature type="transmembrane region" description="Helical" evidence="5">
    <location>
        <begin position="383"/>
        <end position="400"/>
    </location>
</feature>
<evidence type="ECO:0000256" key="2">
    <source>
        <dbReference type="ARBA" id="ARBA00022692"/>
    </source>
</evidence>
<dbReference type="Pfam" id="PF01566">
    <property type="entry name" value="Nramp"/>
    <property type="match status" value="1"/>
</dbReference>
<dbReference type="STRING" id="1307761.L21SP2_3357"/>
<evidence type="ECO:0000313" key="6">
    <source>
        <dbReference type="EMBL" id="AHC16695.1"/>
    </source>
</evidence>
<dbReference type="KEGG" id="slr:L21SP2_3357"/>
<dbReference type="EMBL" id="CP006939">
    <property type="protein sequence ID" value="AHC16695.1"/>
    <property type="molecule type" value="Genomic_DNA"/>
</dbReference>
<feature type="transmembrane region" description="Helical" evidence="5">
    <location>
        <begin position="313"/>
        <end position="332"/>
    </location>
</feature>
<dbReference type="RefSeq" id="WP_024269583.1">
    <property type="nucleotide sequence ID" value="NC_023035.1"/>
</dbReference>
<accession>V5WM49</accession>
<feature type="transmembrane region" description="Helical" evidence="5">
    <location>
        <begin position="441"/>
        <end position="463"/>
    </location>
</feature>
<evidence type="ECO:0000256" key="4">
    <source>
        <dbReference type="ARBA" id="ARBA00023136"/>
    </source>
</evidence>
<feature type="transmembrane region" description="Helical" evidence="5">
    <location>
        <begin position="406"/>
        <end position="429"/>
    </location>
</feature>
<evidence type="ECO:0000313" key="7">
    <source>
        <dbReference type="Proteomes" id="UP000018680"/>
    </source>
</evidence>
<dbReference type="AlphaFoldDB" id="V5WM49"/>
<feature type="transmembrane region" description="Helical" evidence="5">
    <location>
        <begin position="199"/>
        <end position="219"/>
    </location>
</feature>